<dbReference type="InterPro" id="IPR044153">
    <property type="entry name" value="PIN_Pae0151-like"/>
</dbReference>
<dbReference type="Gene3D" id="3.40.50.1010">
    <property type="entry name" value="5'-nuclease"/>
    <property type="match status" value="1"/>
</dbReference>
<dbReference type="InterPro" id="IPR051619">
    <property type="entry name" value="TypeII_TA_RNase_PINc/VapC"/>
</dbReference>
<organism evidence="3 4">
    <name type="scientific">Thiothrix nivea (strain ATCC 35100 / DSM 5205 / JP2)</name>
    <dbReference type="NCBI Taxonomy" id="870187"/>
    <lineage>
        <taxon>Bacteria</taxon>
        <taxon>Pseudomonadati</taxon>
        <taxon>Pseudomonadota</taxon>
        <taxon>Gammaproteobacteria</taxon>
        <taxon>Thiotrichales</taxon>
        <taxon>Thiotrichaceae</taxon>
        <taxon>Thiothrix</taxon>
    </lineage>
</organism>
<dbReference type="AlphaFoldDB" id="A0A656HNT2"/>
<dbReference type="SUPFAM" id="SSF88723">
    <property type="entry name" value="PIN domain-like"/>
    <property type="match status" value="1"/>
</dbReference>
<dbReference type="RefSeq" id="WP_002706557.1">
    <property type="nucleotide sequence ID" value="NZ_JH651382.1"/>
</dbReference>
<dbReference type="Proteomes" id="UP000005317">
    <property type="component" value="Unassembled WGS sequence"/>
</dbReference>
<dbReference type="PANTHER" id="PTHR35901">
    <property type="entry name" value="RIBONUCLEASE VAPC3"/>
    <property type="match status" value="1"/>
</dbReference>
<dbReference type="CDD" id="cd09873">
    <property type="entry name" value="PIN_Pae0151-like"/>
    <property type="match status" value="1"/>
</dbReference>
<dbReference type="Pfam" id="PF01850">
    <property type="entry name" value="PIN"/>
    <property type="match status" value="1"/>
</dbReference>
<feature type="domain" description="PIN" evidence="2">
    <location>
        <begin position="4"/>
        <end position="121"/>
    </location>
</feature>
<evidence type="ECO:0000259" key="2">
    <source>
        <dbReference type="Pfam" id="PF01850"/>
    </source>
</evidence>
<keyword evidence="1" id="KW-0460">Magnesium</keyword>
<sequence length="135" mass="14979">MDITIDTSALIAVIGNEKAKDKIINLTIGASLVAPMSVHWEIGNAFSAMFKRRVIELADAEKALKVYKSIPIQFIDIPLERTLYITKNFNIYAYDAYLIQCAEQTSSPLLSLDKGLINIAKQMGITVLEVTDETI</sequence>
<evidence type="ECO:0000313" key="4">
    <source>
        <dbReference type="Proteomes" id="UP000005317"/>
    </source>
</evidence>
<dbReference type="PANTHER" id="PTHR35901:SF1">
    <property type="entry name" value="EXONUCLEASE VAPC9"/>
    <property type="match status" value="1"/>
</dbReference>
<accession>A0A656HNT2</accession>
<dbReference type="InterPro" id="IPR002716">
    <property type="entry name" value="PIN_dom"/>
</dbReference>
<evidence type="ECO:0000256" key="1">
    <source>
        <dbReference type="ARBA" id="ARBA00022842"/>
    </source>
</evidence>
<name>A0A656HNT2_THINJ</name>
<protein>
    <submittedName>
        <fullName evidence="3">PilT protein domain protein</fullName>
    </submittedName>
</protein>
<keyword evidence="4" id="KW-1185">Reference proteome</keyword>
<proteinExistence type="predicted"/>
<dbReference type="OrthoDB" id="370171at2"/>
<dbReference type="EMBL" id="JH651382">
    <property type="protein sequence ID" value="EIJ37019.1"/>
    <property type="molecule type" value="Genomic_DNA"/>
</dbReference>
<reference evidence="4" key="1">
    <citation type="journal article" date="2011" name="Stand. Genomic Sci.">
        <title>Genome sequence of the filamentous, gliding Thiothrix nivea neotype strain (JP2(T)).</title>
        <authorList>
            <person name="Lapidus A."/>
            <person name="Nolan M."/>
            <person name="Lucas S."/>
            <person name="Glavina Del Rio T."/>
            <person name="Tice H."/>
            <person name="Cheng J.F."/>
            <person name="Tapia R."/>
            <person name="Han C."/>
            <person name="Goodwin L."/>
            <person name="Pitluck S."/>
            <person name="Liolios K."/>
            <person name="Pagani I."/>
            <person name="Ivanova N."/>
            <person name="Huntemann M."/>
            <person name="Mavromatis K."/>
            <person name="Mikhailova N."/>
            <person name="Pati A."/>
            <person name="Chen A."/>
            <person name="Palaniappan K."/>
            <person name="Land M."/>
            <person name="Brambilla E.M."/>
            <person name="Rohde M."/>
            <person name="Abt B."/>
            <person name="Verbarg S."/>
            <person name="Goker M."/>
            <person name="Bristow J."/>
            <person name="Eisen J.A."/>
            <person name="Markowitz V."/>
            <person name="Hugenholtz P."/>
            <person name="Kyrpides N.C."/>
            <person name="Klenk H.P."/>
            <person name="Woyke T."/>
        </authorList>
    </citation>
    <scope>NUCLEOTIDE SEQUENCE [LARGE SCALE GENOMIC DNA]</scope>
    <source>
        <strain evidence="4">ATCC 35100 / DSM 5205 / JP2</strain>
    </source>
</reference>
<evidence type="ECO:0000313" key="3">
    <source>
        <dbReference type="EMBL" id="EIJ37019.1"/>
    </source>
</evidence>
<gene>
    <name evidence="3" type="ORF">Thini_0004</name>
</gene>
<dbReference type="InterPro" id="IPR029060">
    <property type="entry name" value="PIN-like_dom_sf"/>
</dbReference>